<proteinExistence type="inferred from homology"/>
<evidence type="ECO:0000256" key="3">
    <source>
        <dbReference type="ARBA" id="ARBA00011233"/>
    </source>
</evidence>
<reference evidence="6 7" key="1">
    <citation type="submission" date="2016-11" db="EMBL/GenBank/DDBJ databases">
        <authorList>
            <person name="Varghese N."/>
            <person name="Submissions S."/>
        </authorList>
    </citation>
    <scope>NUCLEOTIDE SEQUENCE [LARGE SCALE GENOMIC DNA]</scope>
    <source>
        <strain evidence="6 7">DSM 6368</strain>
    </source>
</reference>
<evidence type="ECO:0000256" key="5">
    <source>
        <dbReference type="ARBA" id="ARBA00023277"/>
    </source>
</evidence>
<comment type="pathway">
    <text evidence="1">Carbohydrate acid metabolism.</text>
</comment>
<evidence type="ECO:0000313" key="7">
    <source>
        <dbReference type="Proteomes" id="UP000184216"/>
    </source>
</evidence>
<gene>
    <name evidence="6" type="ORF">SAMN05444387_3995</name>
</gene>
<keyword evidence="4" id="KW-0456">Lyase</keyword>
<organism evidence="6 7">
    <name type="scientific">Flavobacterium pectinovorum</name>
    <dbReference type="NCBI Taxonomy" id="29533"/>
    <lineage>
        <taxon>Bacteria</taxon>
        <taxon>Pseudomonadati</taxon>
        <taxon>Bacteroidota</taxon>
        <taxon>Flavobacteriia</taxon>
        <taxon>Flavobacteriales</taxon>
        <taxon>Flavobacteriaceae</taxon>
        <taxon>Flavobacterium</taxon>
    </lineage>
</organism>
<dbReference type="InterPro" id="IPR031338">
    <property type="entry name" value="KDPG/KHG_AS_2"/>
</dbReference>
<dbReference type="Gene3D" id="3.20.20.70">
    <property type="entry name" value="Aldolase class I"/>
    <property type="match status" value="1"/>
</dbReference>
<keyword evidence="5" id="KW-0119">Carbohydrate metabolism</keyword>
<dbReference type="InterPro" id="IPR013785">
    <property type="entry name" value="Aldolase_TIM"/>
</dbReference>
<dbReference type="PANTHER" id="PTHR30246:SF1">
    <property type="entry name" value="2-DEHYDRO-3-DEOXY-6-PHOSPHOGALACTONATE ALDOLASE-RELATED"/>
    <property type="match status" value="1"/>
</dbReference>
<dbReference type="InterPro" id="IPR000887">
    <property type="entry name" value="Aldlse_KDPG_KHG"/>
</dbReference>
<dbReference type="Pfam" id="PF01081">
    <property type="entry name" value="Aldolase"/>
    <property type="match status" value="1"/>
</dbReference>
<accession>A0ABY1J7Z7</accession>
<evidence type="ECO:0000256" key="1">
    <source>
        <dbReference type="ARBA" id="ARBA00004761"/>
    </source>
</evidence>
<keyword evidence="7" id="KW-1185">Reference proteome</keyword>
<dbReference type="EMBL" id="FRBX01000006">
    <property type="protein sequence ID" value="SHN07934.1"/>
    <property type="molecule type" value="Genomic_DNA"/>
</dbReference>
<sequence length="230" mass="25148">MARVTESIDKIIFKHMYSILKAQGVLPLVTQINIETAKIVLQSAADAGIKIIEFAARADNAKEVFTQMVAFKKANNLEVKIAVGSILSVDDAETFHQLGADCIVCPHTDPEIGNYCLKNNIYWIPGAATLNEILHANKLGADVVKLFPADKIGGPGYVKAIRAPFPNLRIMPTGGVTLEESNLKSWFKSGVVCVGIGSNLFSKEMLLNLTYEESLQAFQNLIEVVEKTRN</sequence>
<evidence type="ECO:0000313" key="6">
    <source>
        <dbReference type="EMBL" id="SHN07934.1"/>
    </source>
</evidence>
<evidence type="ECO:0000256" key="2">
    <source>
        <dbReference type="ARBA" id="ARBA00006906"/>
    </source>
</evidence>
<comment type="similarity">
    <text evidence="2">Belongs to the KHG/KDPG aldolase family.</text>
</comment>
<dbReference type="Proteomes" id="UP000184216">
    <property type="component" value="Unassembled WGS sequence"/>
</dbReference>
<dbReference type="SUPFAM" id="SSF51569">
    <property type="entry name" value="Aldolase"/>
    <property type="match status" value="1"/>
</dbReference>
<name>A0ABY1J7Z7_9FLAO</name>
<protein>
    <submittedName>
        <fullName evidence="6">2-keto-3-deoxy-phosphogluconate aldolase</fullName>
    </submittedName>
</protein>
<comment type="subunit">
    <text evidence="3">Homotrimer.</text>
</comment>
<dbReference type="CDD" id="cd00452">
    <property type="entry name" value="KDPG_aldolase"/>
    <property type="match status" value="1"/>
</dbReference>
<dbReference type="PROSITE" id="PS00160">
    <property type="entry name" value="ALDOLASE_KDPG_KHG_2"/>
    <property type="match status" value="1"/>
</dbReference>
<comment type="caution">
    <text evidence="6">The sequence shown here is derived from an EMBL/GenBank/DDBJ whole genome shotgun (WGS) entry which is preliminary data.</text>
</comment>
<dbReference type="PANTHER" id="PTHR30246">
    <property type="entry name" value="2-KETO-3-DEOXY-6-PHOSPHOGLUCONATE ALDOLASE"/>
    <property type="match status" value="1"/>
</dbReference>
<evidence type="ECO:0000256" key="4">
    <source>
        <dbReference type="ARBA" id="ARBA00023239"/>
    </source>
</evidence>